<reference evidence="5" key="1">
    <citation type="journal article" date="2019" name="Int. J. Syst. Evol. Microbiol.">
        <title>The Global Catalogue of Microorganisms (GCM) 10K type strain sequencing project: providing services to taxonomists for standard genome sequencing and annotation.</title>
        <authorList>
            <consortium name="The Broad Institute Genomics Platform"/>
            <consortium name="The Broad Institute Genome Sequencing Center for Infectious Disease"/>
            <person name="Wu L."/>
            <person name="Ma J."/>
        </authorList>
    </citation>
    <scope>NUCLEOTIDE SEQUENCE [LARGE SCALE GENOMIC DNA]</scope>
    <source>
        <strain evidence="5">CCUG 57263</strain>
    </source>
</reference>
<dbReference type="PROSITE" id="PS01081">
    <property type="entry name" value="HTH_TETR_1"/>
    <property type="match status" value="1"/>
</dbReference>
<dbReference type="Pfam" id="PF00440">
    <property type="entry name" value="TetR_N"/>
    <property type="match status" value="1"/>
</dbReference>
<evidence type="ECO:0000256" key="1">
    <source>
        <dbReference type="ARBA" id="ARBA00023125"/>
    </source>
</evidence>
<evidence type="ECO:0000256" key="2">
    <source>
        <dbReference type="PROSITE-ProRule" id="PRU00335"/>
    </source>
</evidence>
<protein>
    <submittedName>
        <fullName evidence="4">TetR/AcrR family transcriptional regulator</fullName>
    </submittedName>
</protein>
<dbReference type="InterPro" id="IPR009057">
    <property type="entry name" value="Homeodomain-like_sf"/>
</dbReference>
<dbReference type="InterPro" id="IPR001647">
    <property type="entry name" value="HTH_TetR"/>
</dbReference>
<proteinExistence type="predicted"/>
<evidence type="ECO:0000259" key="3">
    <source>
        <dbReference type="PROSITE" id="PS50977"/>
    </source>
</evidence>
<dbReference type="InterPro" id="IPR023772">
    <property type="entry name" value="DNA-bd_HTH_TetR-type_CS"/>
</dbReference>
<dbReference type="Proteomes" id="UP001597120">
    <property type="component" value="Unassembled WGS sequence"/>
</dbReference>
<evidence type="ECO:0000313" key="5">
    <source>
        <dbReference type="Proteomes" id="UP001597120"/>
    </source>
</evidence>
<keyword evidence="5" id="KW-1185">Reference proteome</keyword>
<dbReference type="SUPFAM" id="SSF46689">
    <property type="entry name" value="Homeodomain-like"/>
    <property type="match status" value="1"/>
</dbReference>
<feature type="DNA-binding region" description="H-T-H motif" evidence="2">
    <location>
        <begin position="35"/>
        <end position="54"/>
    </location>
</feature>
<accession>A0ABW3DAI0</accession>
<gene>
    <name evidence="4" type="ORF">ACFQ03_14195</name>
</gene>
<keyword evidence="1 2" id="KW-0238">DNA-binding</keyword>
<dbReference type="Gene3D" id="1.10.357.10">
    <property type="entry name" value="Tetracycline Repressor, domain 2"/>
    <property type="match status" value="1"/>
</dbReference>
<feature type="domain" description="HTH tetR-type" evidence="3">
    <location>
        <begin position="12"/>
        <end position="72"/>
    </location>
</feature>
<dbReference type="PANTHER" id="PTHR30055">
    <property type="entry name" value="HTH-TYPE TRANSCRIPTIONAL REGULATOR RUTR"/>
    <property type="match status" value="1"/>
</dbReference>
<name>A0ABW3DAI0_9BACL</name>
<dbReference type="PANTHER" id="PTHR30055:SF226">
    <property type="entry name" value="HTH-TYPE TRANSCRIPTIONAL REGULATOR PKSA"/>
    <property type="match status" value="1"/>
</dbReference>
<dbReference type="InterPro" id="IPR050109">
    <property type="entry name" value="HTH-type_TetR-like_transc_reg"/>
</dbReference>
<dbReference type="PROSITE" id="PS50977">
    <property type="entry name" value="HTH_TETR_2"/>
    <property type="match status" value="1"/>
</dbReference>
<dbReference type="PRINTS" id="PR00455">
    <property type="entry name" value="HTHTETR"/>
</dbReference>
<comment type="caution">
    <text evidence="4">The sequence shown here is derived from an EMBL/GenBank/DDBJ whole genome shotgun (WGS) entry which is preliminary data.</text>
</comment>
<organism evidence="4 5">
    <name type="scientific">Paenibacillus residui</name>
    <dbReference type="NCBI Taxonomy" id="629724"/>
    <lineage>
        <taxon>Bacteria</taxon>
        <taxon>Bacillati</taxon>
        <taxon>Bacillota</taxon>
        <taxon>Bacilli</taxon>
        <taxon>Bacillales</taxon>
        <taxon>Paenibacillaceae</taxon>
        <taxon>Paenibacillus</taxon>
    </lineage>
</organism>
<dbReference type="EMBL" id="JBHTIU010000043">
    <property type="protein sequence ID" value="MFD0870307.1"/>
    <property type="molecule type" value="Genomic_DNA"/>
</dbReference>
<sequence>METRTNRQQKALETKNKLIDAALRTFSRKGFKESTTKDIAKEAGVTDGLIYHYFQSKEDLLWAIFDKYTLLHSLEETVSRLDSNQPLEHNLTIYFQSLFRSLDESQDLIVMCFGEAQRNDDIRRKIQEIIGRGAELLVTFLEPKVRIGRRELSIAVRNLQTAMVFHFLTVDRFMEGGKARQEYIEISVRQLLKIIAE</sequence>
<dbReference type="RefSeq" id="WP_144933739.1">
    <property type="nucleotide sequence ID" value="NZ_JBHTIU010000043.1"/>
</dbReference>
<evidence type="ECO:0000313" key="4">
    <source>
        <dbReference type="EMBL" id="MFD0870307.1"/>
    </source>
</evidence>